<keyword evidence="1 5" id="KW-0699">rRNA-binding</keyword>
<evidence type="ECO:0000259" key="6">
    <source>
        <dbReference type="Pfam" id="PF01386"/>
    </source>
</evidence>
<dbReference type="InterPro" id="IPR020057">
    <property type="entry name" value="Ribosomal_bL25_b-dom"/>
</dbReference>
<keyword evidence="3 5" id="KW-0689">Ribosomal protein</keyword>
<gene>
    <name evidence="5" type="primary">rplY</name>
    <name evidence="5" type="synonym">ctc</name>
    <name evidence="8" type="ORF">J2Z53_000287</name>
</gene>
<dbReference type="PANTHER" id="PTHR33284:SF1">
    <property type="entry name" value="RIBOSOMAL PROTEIN L25_GLN-TRNA SYNTHETASE, ANTI-CODON-BINDING DOMAIN-CONTAINING PROTEIN"/>
    <property type="match status" value="1"/>
</dbReference>
<feature type="domain" description="Large ribosomal subunit protein bL25 L25" evidence="6">
    <location>
        <begin position="10"/>
        <end position="90"/>
    </location>
</feature>
<dbReference type="Pfam" id="PF01386">
    <property type="entry name" value="Ribosomal_L25p"/>
    <property type="match status" value="1"/>
</dbReference>
<dbReference type="InterPro" id="IPR001021">
    <property type="entry name" value="Ribosomal_bL25_long"/>
</dbReference>
<dbReference type="CDD" id="cd00495">
    <property type="entry name" value="Ribosomal_L25_TL5_CTC"/>
    <property type="match status" value="1"/>
</dbReference>
<dbReference type="Proteomes" id="UP000783390">
    <property type="component" value="Unassembled WGS sequence"/>
</dbReference>
<comment type="caution">
    <text evidence="8">The sequence shown here is derived from an EMBL/GenBank/DDBJ whole genome shotgun (WGS) entry which is preliminary data.</text>
</comment>
<evidence type="ECO:0000256" key="2">
    <source>
        <dbReference type="ARBA" id="ARBA00022884"/>
    </source>
</evidence>
<comment type="subunit">
    <text evidence="5">Part of the 50S ribosomal subunit; part of the 5S rRNA/L5/L18/L25 subcomplex. Contacts the 5S rRNA. Binds to the 5S rRNA independently of L5 and L18.</text>
</comment>
<dbReference type="Gene3D" id="2.170.120.20">
    <property type="entry name" value="Ribosomal protein L25, beta domain"/>
    <property type="match status" value="1"/>
</dbReference>
<dbReference type="RefSeq" id="WP_209795441.1">
    <property type="nucleotide sequence ID" value="NZ_JAGGJZ010000001.1"/>
</dbReference>
<dbReference type="InterPro" id="IPR020056">
    <property type="entry name" value="Rbsml_bL25/Gln-tRNA_synth_N"/>
</dbReference>
<name>A0ABS4EXI0_9CLOT</name>
<dbReference type="InterPro" id="IPR020930">
    <property type="entry name" value="Ribosomal_uL5_bac-type"/>
</dbReference>
<evidence type="ECO:0000256" key="3">
    <source>
        <dbReference type="ARBA" id="ARBA00022980"/>
    </source>
</evidence>
<feature type="domain" description="Large ribosomal subunit protein bL25 beta" evidence="7">
    <location>
        <begin position="99"/>
        <end position="179"/>
    </location>
</feature>
<dbReference type="PANTHER" id="PTHR33284">
    <property type="entry name" value="RIBOSOMAL PROTEIN L25/GLN-TRNA SYNTHETASE, ANTI-CODON-BINDING DOMAIN-CONTAINING PROTEIN"/>
    <property type="match status" value="1"/>
</dbReference>
<keyword evidence="2 5" id="KW-0694">RNA-binding</keyword>
<evidence type="ECO:0000259" key="7">
    <source>
        <dbReference type="Pfam" id="PF14693"/>
    </source>
</evidence>
<sequence>MAKEAFKICKRNSNESTHKIRRNGQTPCIIYGEFLKTPIISKIDNSELFKLFKENTPGSIIPLDVDGQIMNCVIKEIQKDNLGKVIHLDFQFVKQNEVIKMKIPVKFIGEENIESRNLVFEICNPTLEFHGNVEKIPEEIEFDVSSMNFEDKVFAKDICVPEGVELVTDPDTILAVVNA</sequence>
<comment type="similarity">
    <text evidence="5">Belongs to the bacterial ribosomal protein bL25 family. CTC subfamily.</text>
</comment>
<reference evidence="8 9" key="1">
    <citation type="submission" date="2021-03" db="EMBL/GenBank/DDBJ databases">
        <title>Genomic Encyclopedia of Type Strains, Phase IV (KMG-IV): sequencing the most valuable type-strain genomes for metagenomic binning, comparative biology and taxonomic classification.</title>
        <authorList>
            <person name="Goeker M."/>
        </authorList>
    </citation>
    <scope>NUCLEOTIDE SEQUENCE [LARGE SCALE GENOMIC DNA]</scope>
    <source>
        <strain evidence="8 9">DSM 3984</strain>
    </source>
</reference>
<dbReference type="HAMAP" id="MF_01334">
    <property type="entry name" value="Ribosomal_bL25_CTC"/>
    <property type="match status" value="1"/>
</dbReference>
<evidence type="ECO:0000313" key="9">
    <source>
        <dbReference type="Proteomes" id="UP000783390"/>
    </source>
</evidence>
<evidence type="ECO:0000256" key="5">
    <source>
        <dbReference type="HAMAP-Rule" id="MF_01334"/>
    </source>
</evidence>
<dbReference type="Gene3D" id="2.40.240.10">
    <property type="entry name" value="Ribosomal Protein L25, Chain P"/>
    <property type="match status" value="1"/>
</dbReference>
<organism evidence="8 9">
    <name type="scientific">Clostridium moniliforme</name>
    <dbReference type="NCBI Taxonomy" id="39489"/>
    <lineage>
        <taxon>Bacteria</taxon>
        <taxon>Bacillati</taxon>
        <taxon>Bacillota</taxon>
        <taxon>Clostridia</taxon>
        <taxon>Eubacteriales</taxon>
        <taxon>Clostridiaceae</taxon>
        <taxon>Clostridium</taxon>
    </lineage>
</organism>
<dbReference type="SUPFAM" id="SSF50715">
    <property type="entry name" value="Ribosomal protein L25-like"/>
    <property type="match status" value="1"/>
</dbReference>
<accession>A0ABS4EXI0</accession>
<evidence type="ECO:0000256" key="4">
    <source>
        <dbReference type="ARBA" id="ARBA00023274"/>
    </source>
</evidence>
<dbReference type="EMBL" id="JAGGJZ010000001">
    <property type="protein sequence ID" value="MBP1888708.1"/>
    <property type="molecule type" value="Genomic_DNA"/>
</dbReference>
<evidence type="ECO:0000256" key="1">
    <source>
        <dbReference type="ARBA" id="ARBA00022730"/>
    </source>
</evidence>
<dbReference type="NCBIfam" id="TIGR00731">
    <property type="entry name" value="bL25_bact_ctc"/>
    <property type="match status" value="1"/>
</dbReference>
<evidence type="ECO:0000313" key="8">
    <source>
        <dbReference type="EMBL" id="MBP1888708.1"/>
    </source>
</evidence>
<dbReference type="Pfam" id="PF14693">
    <property type="entry name" value="Ribosomal_TL5_C"/>
    <property type="match status" value="1"/>
</dbReference>
<dbReference type="InterPro" id="IPR011035">
    <property type="entry name" value="Ribosomal_bL25/Gln-tRNA_synth"/>
</dbReference>
<keyword evidence="9" id="KW-1185">Reference proteome</keyword>
<dbReference type="InterPro" id="IPR029751">
    <property type="entry name" value="Ribosomal_L25_dom"/>
</dbReference>
<proteinExistence type="inferred from homology"/>
<dbReference type="GO" id="GO:0005840">
    <property type="term" value="C:ribosome"/>
    <property type="evidence" value="ECO:0007669"/>
    <property type="project" value="UniProtKB-KW"/>
</dbReference>
<keyword evidence="4 5" id="KW-0687">Ribonucleoprotein</keyword>
<comment type="function">
    <text evidence="5">This is one of the proteins that binds to the 5S RNA in the ribosome where it forms part of the central protuberance.</text>
</comment>
<protein>
    <recommendedName>
        <fullName evidence="5">Large ribosomal subunit protein bL25</fullName>
    </recommendedName>
    <alternativeName>
        <fullName evidence="5">General stress protein CTC</fullName>
    </alternativeName>
</protein>
<dbReference type="InterPro" id="IPR037121">
    <property type="entry name" value="Ribosomal_bL25_C"/>
</dbReference>